<protein>
    <recommendedName>
        <fullName evidence="3">DUF2188 domain-containing protein</fullName>
    </recommendedName>
</protein>
<accession>A0ABV5QYV0</accession>
<comment type="caution">
    <text evidence="1">The sequence shown here is derived from an EMBL/GenBank/DDBJ whole genome shotgun (WGS) entry which is preliminary data.</text>
</comment>
<name>A0ABV5QYV0_9ACTN</name>
<dbReference type="Proteomes" id="UP001589716">
    <property type="component" value="Unassembled WGS sequence"/>
</dbReference>
<sequence length="62" mass="6707">MENYKITWIQDGHDGRRESAVSFSPEAAETYRADYAARAGVSDVQIVPAPVALARRGRSAAA</sequence>
<keyword evidence="2" id="KW-1185">Reference proteome</keyword>
<evidence type="ECO:0000313" key="2">
    <source>
        <dbReference type="Proteomes" id="UP001589716"/>
    </source>
</evidence>
<reference evidence="1 2" key="1">
    <citation type="submission" date="2024-09" db="EMBL/GenBank/DDBJ databases">
        <authorList>
            <person name="Sun Q."/>
            <person name="Mori K."/>
        </authorList>
    </citation>
    <scope>NUCLEOTIDE SEQUENCE [LARGE SCALE GENOMIC DNA]</scope>
    <source>
        <strain evidence="1 2">JCM 4414</strain>
    </source>
</reference>
<evidence type="ECO:0000313" key="1">
    <source>
        <dbReference type="EMBL" id="MFB9558564.1"/>
    </source>
</evidence>
<dbReference type="EMBL" id="JBHMCT010000024">
    <property type="protein sequence ID" value="MFB9558564.1"/>
    <property type="molecule type" value="Genomic_DNA"/>
</dbReference>
<proteinExistence type="predicted"/>
<dbReference type="RefSeq" id="WP_382746132.1">
    <property type="nucleotide sequence ID" value="NZ_JBHMCT010000024.1"/>
</dbReference>
<gene>
    <name evidence="1" type="ORF">ACFFTP_30830</name>
</gene>
<organism evidence="1 2">
    <name type="scientific">Streptomyces roseoviridis</name>
    <dbReference type="NCBI Taxonomy" id="67361"/>
    <lineage>
        <taxon>Bacteria</taxon>
        <taxon>Bacillati</taxon>
        <taxon>Actinomycetota</taxon>
        <taxon>Actinomycetes</taxon>
        <taxon>Kitasatosporales</taxon>
        <taxon>Streptomycetaceae</taxon>
        <taxon>Streptomyces</taxon>
    </lineage>
</organism>
<evidence type="ECO:0008006" key="3">
    <source>
        <dbReference type="Google" id="ProtNLM"/>
    </source>
</evidence>